<gene>
    <name evidence="2" type="ORF">CC84DRAFT_71191</name>
</gene>
<proteinExistence type="predicted"/>
<organism evidence="2 3">
    <name type="scientific">Paraphaeosphaeria sporulosa</name>
    <dbReference type="NCBI Taxonomy" id="1460663"/>
    <lineage>
        <taxon>Eukaryota</taxon>
        <taxon>Fungi</taxon>
        <taxon>Dikarya</taxon>
        <taxon>Ascomycota</taxon>
        <taxon>Pezizomycotina</taxon>
        <taxon>Dothideomycetes</taxon>
        <taxon>Pleosporomycetidae</taxon>
        <taxon>Pleosporales</taxon>
        <taxon>Massarineae</taxon>
        <taxon>Didymosphaeriaceae</taxon>
        <taxon>Paraphaeosphaeria</taxon>
    </lineage>
</organism>
<dbReference type="AlphaFoldDB" id="A0A177CZ93"/>
<protein>
    <submittedName>
        <fullName evidence="2">Uncharacterized protein</fullName>
    </submittedName>
</protein>
<dbReference type="GeneID" id="28770617"/>
<name>A0A177CZ93_9PLEO</name>
<evidence type="ECO:0000256" key="1">
    <source>
        <dbReference type="SAM" id="MobiDB-lite"/>
    </source>
</evidence>
<feature type="compositionally biased region" description="Polar residues" evidence="1">
    <location>
        <begin position="33"/>
        <end position="45"/>
    </location>
</feature>
<dbReference type="OrthoDB" id="3799266at2759"/>
<sequence length="246" mass="28121">MAHSTPRYDSYRPDGQTSRLNTDLRRGGAWTPGLSTASHAQTNSRTVRHDTPTIPQSIEVNEDDRPKVPQIYHREIDRLIGRTVRAYRLVINYQRDCSGGHRWMPEHIEMIHEAGKKIQTDREALESLRLGLVRGDDAAVVGQVRDAAHALRDYCEEIQELVQVHERVPVFNGKKLEWCGQGRSVRMQFRDALGERRDMGGIQRVGGHVRHEPPVKQLDASPRTQPDRYDGSGRRGFFASDTWRPT</sequence>
<feature type="region of interest" description="Disordered" evidence="1">
    <location>
        <begin position="1"/>
        <end position="50"/>
    </location>
</feature>
<dbReference type="RefSeq" id="XP_018042525.1">
    <property type="nucleotide sequence ID" value="XM_018187131.1"/>
</dbReference>
<dbReference type="Proteomes" id="UP000077069">
    <property type="component" value="Unassembled WGS sequence"/>
</dbReference>
<dbReference type="InParanoid" id="A0A177CZ93"/>
<evidence type="ECO:0000313" key="2">
    <source>
        <dbReference type="EMBL" id="OAG12160.1"/>
    </source>
</evidence>
<reference evidence="2 3" key="1">
    <citation type="submission" date="2016-05" db="EMBL/GenBank/DDBJ databases">
        <title>Comparative analysis of secretome profiles of manganese(II)-oxidizing ascomycete fungi.</title>
        <authorList>
            <consortium name="DOE Joint Genome Institute"/>
            <person name="Zeiner C.A."/>
            <person name="Purvine S.O."/>
            <person name="Zink E.M."/>
            <person name="Wu S."/>
            <person name="Pasa-Tolic L."/>
            <person name="Chaput D.L."/>
            <person name="Haridas S."/>
            <person name="Grigoriev I.V."/>
            <person name="Santelli C.M."/>
            <person name="Hansel C.M."/>
        </authorList>
    </citation>
    <scope>NUCLEOTIDE SEQUENCE [LARGE SCALE GENOMIC DNA]</scope>
    <source>
        <strain evidence="2 3">AP3s5-JAC2a</strain>
    </source>
</reference>
<keyword evidence="3" id="KW-1185">Reference proteome</keyword>
<feature type="region of interest" description="Disordered" evidence="1">
    <location>
        <begin position="204"/>
        <end position="246"/>
    </location>
</feature>
<evidence type="ECO:0000313" key="3">
    <source>
        <dbReference type="Proteomes" id="UP000077069"/>
    </source>
</evidence>
<dbReference type="EMBL" id="KV441548">
    <property type="protein sequence ID" value="OAG12160.1"/>
    <property type="molecule type" value="Genomic_DNA"/>
</dbReference>
<accession>A0A177CZ93</accession>